<dbReference type="PANTHER" id="PTHR10015:SF409">
    <property type="entry name" value="PROTEIN MGA1"/>
    <property type="match status" value="1"/>
</dbReference>
<dbReference type="InterPro" id="IPR000232">
    <property type="entry name" value="HSF_DNA-bd"/>
</dbReference>
<feature type="region of interest" description="Disordered" evidence="5">
    <location>
        <begin position="182"/>
        <end position="273"/>
    </location>
</feature>
<evidence type="ECO:0000259" key="6">
    <source>
        <dbReference type="PROSITE" id="PS00434"/>
    </source>
</evidence>
<dbReference type="Pfam" id="PF00447">
    <property type="entry name" value="HSF_DNA-bind"/>
    <property type="match status" value="1"/>
</dbReference>
<feature type="region of interest" description="Disordered" evidence="5">
    <location>
        <begin position="84"/>
        <end position="119"/>
    </location>
</feature>
<dbReference type="Gene3D" id="1.10.10.10">
    <property type="entry name" value="Winged helix-like DNA-binding domain superfamily/Winged helix DNA-binding domain"/>
    <property type="match status" value="1"/>
</dbReference>
<evidence type="ECO:0000256" key="5">
    <source>
        <dbReference type="SAM" id="MobiDB-lite"/>
    </source>
</evidence>
<dbReference type="RefSeq" id="XP_022466660.1">
    <property type="nucleotide sequence ID" value="XM_022610356.1"/>
</dbReference>
<dbReference type="SUPFAM" id="SSF46785">
    <property type="entry name" value="Winged helix' DNA-binding domain"/>
    <property type="match status" value="1"/>
</dbReference>
<feature type="compositionally biased region" description="Low complexity" evidence="5">
    <location>
        <begin position="241"/>
        <end position="251"/>
    </location>
</feature>
<dbReference type="InterPro" id="IPR036388">
    <property type="entry name" value="WH-like_DNA-bd_sf"/>
</dbReference>
<sequence>MQIKTFVHKLHSILQEPGISNLIAWSDKYDGAFCLKPYDADFANLVLKRYFKHGNVSSFVRQLHMYGFHKIPVLDVKNTISPLPSSDSINNTSTNSTGPEFTGNNNENSSLESMAQETDQRRTDKASTIWYFSHPSGNFYKDAKYGTLSKTHRKNSALGKNGKRKNVLSPVCISFIDSTSQMPLSARTPLSKPATNSVGGSSGPAPIQRISPRSGSYPGPATTKFPLPEGPHTDVDILQPSNSFSYSNSNNMFIRNGGGQQASNSSEDTRRVSADQQGIIHSHLASNQTFYTAAGVSHPVMNYAPMYQNNNSLIPNPPVWRDQTYIPNNPTVNRTRNGAELNMNNLAQAVILITEILEELNLINFPNGEEDTPPDARQVRMRSLLSSLETLKQNIIADSGLLLNEEVPPHLGRY</sequence>
<keyword evidence="3" id="KW-0539">Nucleus</keyword>
<dbReference type="eggNOG" id="KOG0627">
    <property type="taxonomic scope" value="Eukaryota"/>
</dbReference>
<keyword evidence="8" id="KW-1185">Reference proteome</keyword>
<protein>
    <recommendedName>
        <fullName evidence="6">HSF-type DNA-binding domain-containing protein</fullName>
    </recommendedName>
</protein>
<dbReference type="Proteomes" id="UP000006310">
    <property type="component" value="Chromosome 11"/>
</dbReference>
<dbReference type="HOGENOM" id="CLU_034478_2_0_1"/>
<feature type="domain" description="HSF-type DNA-binding" evidence="6">
    <location>
        <begin position="47"/>
        <end position="71"/>
    </location>
</feature>
<accession>J7RBY6</accession>
<dbReference type="GO" id="GO:0005634">
    <property type="term" value="C:nucleus"/>
    <property type="evidence" value="ECO:0007669"/>
    <property type="project" value="UniProtKB-SubCell"/>
</dbReference>
<evidence type="ECO:0000313" key="7">
    <source>
        <dbReference type="EMBL" id="CCK72415.1"/>
    </source>
</evidence>
<dbReference type="GO" id="GO:0043565">
    <property type="term" value="F:sequence-specific DNA binding"/>
    <property type="evidence" value="ECO:0007669"/>
    <property type="project" value="InterPro"/>
</dbReference>
<proteinExistence type="inferred from homology"/>
<feature type="compositionally biased region" description="Polar residues" evidence="5">
    <location>
        <begin position="98"/>
        <end position="117"/>
    </location>
</feature>
<comment type="subcellular location">
    <subcellularLocation>
        <location evidence="1">Nucleus</location>
    </subcellularLocation>
</comment>
<evidence type="ECO:0000256" key="1">
    <source>
        <dbReference type="ARBA" id="ARBA00004123"/>
    </source>
</evidence>
<evidence type="ECO:0000256" key="4">
    <source>
        <dbReference type="RuleBase" id="RU004020"/>
    </source>
</evidence>
<dbReference type="STRING" id="1071383.J7RBY6"/>
<evidence type="ECO:0000313" key="8">
    <source>
        <dbReference type="Proteomes" id="UP000006310"/>
    </source>
</evidence>
<dbReference type="PROSITE" id="PS00434">
    <property type="entry name" value="HSF_DOMAIN"/>
    <property type="match status" value="1"/>
</dbReference>
<evidence type="ECO:0000256" key="2">
    <source>
        <dbReference type="ARBA" id="ARBA00023125"/>
    </source>
</evidence>
<dbReference type="EMBL" id="HE978324">
    <property type="protein sequence ID" value="CCK72415.1"/>
    <property type="molecule type" value="Genomic_DNA"/>
</dbReference>
<feature type="compositionally biased region" description="Low complexity" evidence="5">
    <location>
        <begin position="85"/>
        <end position="97"/>
    </location>
</feature>
<name>J7RBY6_HUIN7</name>
<dbReference type="PRINTS" id="PR00056">
    <property type="entry name" value="HSFDOMAIN"/>
</dbReference>
<gene>
    <name evidence="7" type="primary">KNAG0K00470</name>
    <name evidence="7" type="ordered locus">KNAG_0K00470</name>
</gene>
<reference evidence="7 8" key="1">
    <citation type="journal article" date="2011" name="Proc. Natl. Acad. Sci. U.S.A.">
        <title>Evolutionary erosion of yeast sex chromosomes by mating-type switching accidents.</title>
        <authorList>
            <person name="Gordon J.L."/>
            <person name="Armisen D."/>
            <person name="Proux-Wera E."/>
            <person name="Oheigeartaigh S.S."/>
            <person name="Byrne K.P."/>
            <person name="Wolfe K.H."/>
        </authorList>
    </citation>
    <scope>NUCLEOTIDE SEQUENCE [LARGE SCALE GENOMIC DNA]</scope>
    <source>
        <strain evidence="8">ATCC MYA-139 / BCRC 22969 / CBS 8797 / CCRC 22969 / KCTC 17520 / NBRC 10181 / NCYC 3082</strain>
    </source>
</reference>
<keyword evidence="2" id="KW-0238">DNA-binding</keyword>
<comment type="similarity">
    <text evidence="4">Belongs to the HSF family.</text>
</comment>
<dbReference type="GeneID" id="34528182"/>
<dbReference type="OrthoDB" id="60033at2759"/>
<organism evidence="7 8">
    <name type="scientific">Huiozyma naganishii (strain ATCC MYA-139 / BCRC 22969 / CBS 8797 / KCTC 17520 / NBRC 10181 / NCYC 3082 / Yp74L-3)</name>
    <name type="common">Yeast</name>
    <name type="synonym">Kazachstania naganishii</name>
    <dbReference type="NCBI Taxonomy" id="1071383"/>
    <lineage>
        <taxon>Eukaryota</taxon>
        <taxon>Fungi</taxon>
        <taxon>Dikarya</taxon>
        <taxon>Ascomycota</taxon>
        <taxon>Saccharomycotina</taxon>
        <taxon>Saccharomycetes</taxon>
        <taxon>Saccharomycetales</taxon>
        <taxon>Saccharomycetaceae</taxon>
        <taxon>Huiozyma</taxon>
    </lineage>
</organism>
<evidence type="ECO:0000256" key="3">
    <source>
        <dbReference type="ARBA" id="ARBA00023242"/>
    </source>
</evidence>
<dbReference type="GO" id="GO:0003700">
    <property type="term" value="F:DNA-binding transcription factor activity"/>
    <property type="evidence" value="ECO:0007669"/>
    <property type="project" value="InterPro"/>
</dbReference>
<reference evidence="8" key="2">
    <citation type="submission" date="2012-08" db="EMBL/GenBank/DDBJ databases">
        <title>Genome sequence of Kazachstania naganishii.</title>
        <authorList>
            <person name="Gordon J.L."/>
            <person name="Armisen D."/>
            <person name="Proux-Wera E."/>
            <person name="OhEigeartaigh S.S."/>
            <person name="Byrne K.P."/>
            <person name="Wolfe K.H."/>
        </authorList>
    </citation>
    <scope>NUCLEOTIDE SEQUENCE [LARGE SCALE GENOMIC DNA]</scope>
    <source>
        <strain evidence="8">ATCC MYA-139 / BCRC 22969 / CBS 8797 / CCRC 22969 / KCTC 17520 / NBRC 10181 / NCYC 3082</strain>
    </source>
</reference>
<dbReference type="InterPro" id="IPR036390">
    <property type="entry name" value="WH_DNA-bd_sf"/>
</dbReference>
<dbReference type="AlphaFoldDB" id="J7RBY6"/>
<dbReference type="KEGG" id="kng:KNAG_0K00470"/>
<dbReference type="PANTHER" id="PTHR10015">
    <property type="entry name" value="HEAT SHOCK TRANSCRIPTION FACTOR"/>
    <property type="match status" value="1"/>
</dbReference>
<dbReference type="SMART" id="SM00415">
    <property type="entry name" value="HSF"/>
    <property type="match status" value="1"/>
</dbReference>